<gene>
    <name evidence="1" type="ORF">H9761_05705</name>
</gene>
<dbReference type="PROSITE" id="PS51257">
    <property type="entry name" value="PROKAR_LIPOPROTEIN"/>
    <property type="match status" value="1"/>
</dbReference>
<organism evidence="1 2">
    <name type="scientific">Candidatus Eisenbergiella merdavium</name>
    <dbReference type="NCBI Taxonomy" id="2838551"/>
    <lineage>
        <taxon>Bacteria</taxon>
        <taxon>Bacillati</taxon>
        <taxon>Bacillota</taxon>
        <taxon>Clostridia</taxon>
        <taxon>Lachnospirales</taxon>
        <taxon>Lachnospiraceae</taxon>
        <taxon>Eisenbergiella</taxon>
    </lineage>
</organism>
<protein>
    <recommendedName>
        <fullName evidence="3">DUF4352 domain-containing protein</fullName>
    </recommendedName>
</protein>
<comment type="caution">
    <text evidence="1">The sequence shown here is derived from an EMBL/GenBank/DDBJ whole genome shotgun (WGS) entry which is preliminary data.</text>
</comment>
<evidence type="ECO:0008006" key="3">
    <source>
        <dbReference type="Google" id="ProtNLM"/>
    </source>
</evidence>
<evidence type="ECO:0000313" key="2">
    <source>
        <dbReference type="Proteomes" id="UP000823891"/>
    </source>
</evidence>
<evidence type="ECO:0000313" key="1">
    <source>
        <dbReference type="EMBL" id="HJC23184.1"/>
    </source>
</evidence>
<reference evidence="1" key="2">
    <citation type="submission" date="2021-04" db="EMBL/GenBank/DDBJ databases">
        <authorList>
            <person name="Gilroy R."/>
        </authorList>
    </citation>
    <scope>NUCLEOTIDE SEQUENCE</scope>
    <source>
        <strain evidence="1">USAMLcec2-132</strain>
    </source>
</reference>
<dbReference type="Proteomes" id="UP000823891">
    <property type="component" value="Unassembled WGS sequence"/>
</dbReference>
<proteinExistence type="predicted"/>
<dbReference type="AlphaFoldDB" id="A0A9D2NEZ5"/>
<accession>A0A9D2NEZ5</accession>
<dbReference type="EMBL" id="DWWS01000021">
    <property type="protein sequence ID" value="HJC23184.1"/>
    <property type="molecule type" value="Genomic_DNA"/>
</dbReference>
<sequence>MKKCTIILGLCSVLLCSCQDITTLSGIEEVTIVAEPQISEEDKMEFQEAMLETDTSDYGTENSIDTQETEIDENNTKSGEVFSQIDEVKGFDENQIAVDSDNLETEVGIESEETIPYGMTDTLNGFQTVDGVSIPVTVTIGIKDVIRGKTAYSELLEKNAMLQAPEKGKEYIIITIYMEYNAGEVEEISLQENIASLKAFAFYFELPEERENAEDVTGCLENSLYNYSLKVGESITGKIAFLHNETENGPLVFVGYGNTVELSLID</sequence>
<name>A0A9D2NEZ5_9FIRM</name>
<reference evidence="1" key="1">
    <citation type="journal article" date="2021" name="PeerJ">
        <title>Extensive microbial diversity within the chicken gut microbiome revealed by metagenomics and culture.</title>
        <authorList>
            <person name="Gilroy R."/>
            <person name="Ravi A."/>
            <person name="Getino M."/>
            <person name="Pursley I."/>
            <person name="Horton D.L."/>
            <person name="Alikhan N.F."/>
            <person name="Baker D."/>
            <person name="Gharbi K."/>
            <person name="Hall N."/>
            <person name="Watson M."/>
            <person name="Adriaenssens E.M."/>
            <person name="Foster-Nyarko E."/>
            <person name="Jarju S."/>
            <person name="Secka A."/>
            <person name="Antonio M."/>
            <person name="Oren A."/>
            <person name="Chaudhuri R.R."/>
            <person name="La Ragione R."/>
            <person name="Hildebrand F."/>
            <person name="Pallen M.J."/>
        </authorList>
    </citation>
    <scope>NUCLEOTIDE SEQUENCE</scope>
    <source>
        <strain evidence="1">USAMLcec2-132</strain>
    </source>
</reference>